<gene>
    <name evidence="9" type="ORF">FHS72_000143</name>
</gene>
<comment type="caution">
    <text evidence="9">The sequence shown here is derived from an EMBL/GenBank/DDBJ whole genome shotgun (WGS) entry which is preliminary data.</text>
</comment>
<dbReference type="Pfam" id="PF04239">
    <property type="entry name" value="DUF421"/>
    <property type="match status" value="1"/>
</dbReference>
<evidence type="ECO:0000256" key="5">
    <source>
        <dbReference type="ARBA" id="ARBA00022989"/>
    </source>
</evidence>
<evidence type="ECO:0000256" key="7">
    <source>
        <dbReference type="SAM" id="Phobius"/>
    </source>
</evidence>
<name>A0A7W9BI11_9RHOB</name>
<keyword evidence="5 7" id="KW-1133">Transmembrane helix</keyword>
<evidence type="ECO:0000313" key="9">
    <source>
        <dbReference type="EMBL" id="MBB5720539.1"/>
    </source>
</evidence>
<evidence type="ECO:0000259" key="8">
    <source>
        <dbReference type="Pfam" id="PF04239"/>
    </source>
</evidence>
<reference evidence="9 10" key="1">
    <citation type="submission" date="2020-08" db="EMBL/GenBank/DDBJ databases">
        <title>Genomic Encyclopedia of Type Strains, Phase IV (KMG-IV): sequencing the most valuable type-strain genomes for metagenomic binning, comparative biology and taxonomic classification.</title>
        <authorList>
            <person name="Goeker M."/>
        </authorList>
    </citation>
    <scope>NUCLEOTIDE SEQUENCE [LARGE SCALE GENOMIC DNA]</scope>
    <source>
        <strain evidence="9 10">DSM 101064</strain>
    </source>
</reference>
<protein>
    <submittedName>
        <fullName evidence="9">Uncharacterized membrane protein YcaP (DUF421 family)</fullName>
    </submittedName>
</protein>
<dbReference type="RefSeq" id="WP_183524037.1">
    <property type="nucleotide sequence ID" value="NZ_JACIJM010000001.1"/>
</dbReference>
<evidence type="ECO:0000256" key="3">
    <source>
        <dbReference type="ARBA" id="ARBA00022475"/>
    </source>
</evidence>
<keyword evidence="10" id="KW-1185">Reference proteome</keyword>
<evidence type="ECO:0000256" key="6">
    <source>
        <dbReference type="ARBA" id="ARBA00023136"/>
    </source>
</evidence>
<evidence type="ECO:0000313" key="10">
    <source>
        <dbReference type="Proteomes" id="UP000535415"/>
    </source>
</evidence>
<dbReference type="Proteomes" id="UP000535415">
    <property type="component" value="Unassembled WGS sequence"/>
</dbReference>
<comment type="subcellular location">
    <subcellularLocation>
        <location evidence="1">Cell membrane</location>
        <topology evidence="1">Multi-pass membrane protein</topology>
    </subcellularLocation>
</comment>
<dbReference type="PANTHER" id="PTHR34582">
    <property type="entry name" value="UPF0702 TRANSMEMBRANE PROTEIN YCAP"/>
    <property type="match status" value="1"/>
</dbReference>
<evidence type="ECO:0000256" key="1">
    <source>
        <dbReference type="ARBA" id="ARBA00004651"/>
    </source>
</evidence>
<comment type="similarity">
    <text evidence="2">Belongs to the UPF0702 family.</text>
</comment>
<feature type="transmembrane region" description="Helical" evidence="7">
    <location>
        <begin position="64"/>
        <end position="84"/>
    </location>
</feature>
<dbReference type="GO" id="GO:0005886">
    <property type="term" value="C:plasma membrane"/>
    <property type="evidence" value="ECO:0007669"/>
    <property type="project" value="UniProtKB-SubCell"/>
</dbReference>
<dbReference type="Gene3D" id="3.30.240.20">
    <property type="entry name" value="bsu07140 like domains"/>
    <property type="match status" value="1"/>
</dbReference>
<evidence type="ECO:0000256" key="4">
    <source>
        <dbReference type="ARBA" id="ARBA00022692"/>
    </source>
</evidence>
<sequence length="171" mass="18804">MFFDNAVIDAIVKGSLLSSIGLFWVVLLVRLVGLRSFSKMTNFDFVVTVATGSLLAGASQSETWTGLLQTMAAMLTLFAVQYYVSVIRRRQKWFDELVQNTPVLLMKDGEILYDALRATRVAEEDLIAKLREANALDLSKVRAAVLETTGDVSVLHGDAVDADLFKGVKLS</sequence>
<keyword evidence="6 7" id="KW-0472">Membrane</keyword>
<dbReference type="InterPro" id="IPR007353">
    <property type="entry name" value="DUF421"/>
</dbReference>
<evidence type="ECO:0000256" key="2">
    <source>
        <dbReference type="ARBA" id="ARBA00006448"/>
    </source>
</evidence>
<dbReference type="PANTHER" id="PTHR34582:SF6">
    <property type="entry name" value="UPF0702 TRANSMEMBRANE PROTEIN YCAP"/>
    <property type="match status" value="1"/>
</dbReference>
<keyword evidence="3" id="KW-1003">Cell membrane</keyword>
<keyword evidence="4 7" id="KW-0812">Transmembrane</keyword>
<dbReference type="EMBL" id="JACIJM010000001">
    <property type="protein sequence ID" value="MBB5720539.1"/>
    <property type="molecule type" value="Genomic_DNA"/>
</dbReference>
<feature type="domain" description="YetF C-terminal" evidence="8">
    <location>
        <begin position="90"/>
        <end position="157"/>
    </location>
</feature>
<dbReference type="InterPro" id="IPR023090">
    <property type="entry name" value="UPF0702_alpha/beta_dom_sf"/>
</dbReference>
<accession>A0A7W9BI11</accession>
<dbReference type="AlphaFoldDB" id="A0A7W9BI11"/>
<proteinExistence type="inferred from homology"/>
<feature type="transmembrane region" description="Helical" evidence="7">
    <location>
        <begin position="6"/>
        <end position="29"/>
    </location>
</feature>
<organism evidence="9 10">
    <name type="scientific">Yoonia ponticola</name>
    <dbReference type="NCBI Taxonomy" id="1524255"/>
    <lineage>
        <taxon>Bacteria</taxon>
        <taxon>Pseudomonadati</taxon>
        <taxon>Pseudomonadota</taxon>
        <taxon>Alphaproteobacteria</taxon>
        <taxon>Rhodobacterales</taxon>
        <taxon>Paracoccaceae</taxon>
        <taxon>Yoonia</taxon>
    </lineage>
</organism>